<reference evidence="4" key="1">
    <citation type="journal article" date="2015" name="Microbiology">
        <title>Genome of Methanoregula boonei 6A8 reveals adaptations to oligotrophic peatland environments.</title>
        <authorList>
            <person name="Braeuer S."/>
            <person name="Cadillo-Quiroz H."/>
            <person name="Kyrpides N."/>
            <person name="Woyke T."/>
            <person name="Goodwin L."/>
            <person name="Detter C."/>
            <person name="Podell S."/>
            <person name="Yavitt J.B."/>
            <person name="Zinder S.H."/>
        </authorList>
    </citation>
    <scope>NUCLEOTIDE SEQUENCE [LARGE SCALE GENOMIC DNA]</scope>
    <source>
        <strain evidence="4">DSM 21154 / JCM 14090 / 6A8</strain>
    </source>
</reference>
<accession>A7I6Y7</accession>
<dbReference type="NCBIfam" id="TIGR02537">
    <property type="entry name" value="arch_flag_Nterm"/>
    <property type="match status" value="1"/>
</dbReference>
<evidence type="ECO:0000256" key="1">
    <source>
        <dbReference type="SAM" id="Phobius"/>
    </source>
</evidence>
<dbReference type="Proteomes" id="UP000002408">
    <property type="component" value="Chromosome"/>
</dbReference>
<keyword evidence="1" id="KW-1133">Transmembrane helix</keyword>
<dbReference type="eggNOG" id="arCOG02421">
    <property type="taxonomic scope" value="Archaea"/>
</dbReference>
<dbReference type="Pfam" id="PF07790">
    <property type="entry name" value="Pilin_N"/>
    <property type="match status" value="1"/>
</dbReference>
<dbReference type="RefSeq" id="WP_012106525.1">
    <property type="nucleotide sequence ID" value="NC_009712.1"/>
</dbReference>
<dbReference type="AlphaFoldDB" id="A7I6Y7"/>
<dbReference type="InterPro" id="IPR013373">
    <property type="entry name" value="Flagellin/pilin_N_arc"/>
</dbReference>
<dbReference type="KEGG" id="mbn:Mboo_0980"/>
<dbReference type="PANTHER" id="PTHR38138:SF1">
    <property type="entry name" value="ARCHAEAL TYPE IV PILIN N-TERMINAL DOMAIN-CONTAINING PROTEIN"/>
    <property type="match status" value="1"/>
</dbReference>
<name>A7I6Y7_METB6</name>
<evidence type="ECO:0000313" key="3">
    <source>
        <dbReference type="EMBL" id="ABS55498.1"/>
    </source>
</evidence>
<gene>
    <name evidence="3" type="ordered locus">Mboo_0980</name>
</gene>
<sequence precursor="true">MMKKTEQNESAVSPVVGVMLMLVVTIIIAAVVSAFAGGLAGTKQATPQASIDVQILTGADNGMGGTTDKMTFTELSGDPIPTKDLAIVTYYVNKSGTVYQNKQTLTSPGSDINGYGDLSHLARVPVLNDMKLGYAGGNPAVDFGNYTWSTGEIMSTVDTAGTADLLAINDTASYGHGIRDPDFGAGSEVQVKIIHIPSGQVIFNKEVIVQ</sequence>
<proteinExistence type="predicted"/>
<evidence type="ECO:0000259" key="2">
    <source>
        <dbReference type="Pfam" id="PF07790"/>
    </source>
</evidence>
<dbReference type="InterPro" id="IPR012859">
    <property type="entry name" value="Pilin_N_archaeal"/>
</dbReference>
<feature type="domain" description="Archaeal Type IV pilin N-terminal" evidence="2">
    <location>
        <begin position="10"/>
        <end position="91"/>
    </location>
</feature>
<keyword evidence="1" id="KW-0472">Membrane</keyword>
<dbReference type="STRING" id="456442.Mboo_0980"/>
<organism evidence="3 4">
    <name type="scientific">Methanoregula boonei (strain DSM 21154 / JCM 14090 / 6A8)</name>
    <dbReference type="NCBI Taxonomy" id="456442"/>
    <lineage>
        <taxon>Archaea</taxon>
        <taxon>Methanobacteriati</taxon>
        <taxon>Methanobacteriota</taxon>
        <taxon>Stenosarchaea group</taxon>
        <taxon>Methanomicrobia</taxon>
        <taxon>Methanomicrobiales</taxon>
        <taxon>Methanoregulaceae</taxon>
        <taxon>Methanoregula</taxon>
    </lineage>
</organism>
<dbReference type="PANTHER" id="PTHR38138">
    <property type="entry name" value="VNG6441H"/>
    <property type="match status" value="1"/>
</dbReference>
<keyword evidence="1" id="KW-0812">Transmembrane</keyword>
<protein>
    <recommendedName>
        <fullName evidence="2">Archaeal Type IV pilin N-terminal domain-containing protein</fullName>
    </recommendedName>
</protein>
<dbReference type="EMBL" id="CP000780">
    <property type="protein sequence ID" value="ABS55498.1"/>
    <property type="molecule type" value="Genomic_DNA"/>
</dbReference>
<evidence type="ECO:0000313" key="4">
    <source>
        <dbReference type="Proteomes" id="UP000002408"/>
    </source>
</evidence>
<dbReference type="GeneID" id="5409829"/>
<keyword evidence="4" id="KW-1185">Reference proteome</keyword>
<dbReference type="HOGENOM" id="CLU_092288_0_0_2"/>
<feature type="transmembrane region" description="Helical" evidence="1">
    <location>
        <begin position="12"/>
        <end position="40"/>
    </location>
</feature>